<dbReference type="InterPro" id="IPR028082">
    <property type="entry name" value="Peripla_BP_I"/>
</dbReference>
<organism evidence="5 6">
    <name type="scientific">Niveispirillum cyanobacteriorum</name>
    <dbReference type="NCBI Taxonomy" id="1612173"/>
    <lineage>
        <taxon>Bacteria</taxon>
        <taxon>Pseudomonadati</taxon>
        <taxon>Pseudomonadota</taxon>
        <taxon>Alphaproteobacteria</taxon>
        <taxon>Rhodospirillales</taxon>
        <taxon>Azospirillaceae</taxon>
        <taxon>Niveispirillum</taxon>
    </lineage>
</organism>
<dbReference type="GO" id="GO:0000976">
    <property type="term" value="F:transcription cis-regulatory region binding"/>
    <property type="evidence" value="ECO:0007669"/>
    <property type="project" value="TreeGrafter"/>
</dbReference>
<protein>
    <submittedName>
        <fullName evidence="5">LacI family transcriptional regulator</fullName>
    </submittedName>
</protein>
<dbReference type="SUPFAM" id="SSF53822">
    <property type="entry name" value="Periplasmic binding protein-like I"/>
    <property type="match status" value="1"/>
</dbReference>
<sequence length="336" mass="34930">MVDITINDVAERAGVSIRTVSRVLNRSTKVNALTRERVEEAIAALGFRPSARARGLATGRSFLIGMVHNDQNALVLDAVQRGMVHEATRRGYEIVIHPAPASHQGPVENVLDFVGRSRVDGVVVLSPVSTVAGLPEALAAADVPAIALSPTPLTGFAGFLVSNERAGAADVARHLVGLGHRRIALVSGPSSARSAQERRAGFVAALMEAGCGLIGEVEGDYGFASGVAAAERLLTLDPMPTAIFAANDIMAAGVLKAAAARGIAVPQDLSVVGFDGSVLAQMLTPALTTVHRPLGEMAQLATAWLINMIEDMPTETELHRTLTLVPGESSGPAPRG</sequence>
<dbReference type="EMBL" id="CP025611">
    <property type="protein sequence ID" value="AUN29081.1"/>
    <property type="molecule type" value="Genomic_DNA"/>
</dbReference>
<dbReference type="Gene3D" id="3.40.50.2300">
    <property type="match status" value="2"/>
</dbReference>
<dbReference type="PRINTS" id="PR00036">
    <property type="entry name" value="HTHLACI"/>
</dbReference>
<dbReference type="KEGG" id="ncb:C0V82_01565"/>
<proteinExistence type="predicted"/>
<keyword evidence="2" id="KW-0238">DNA-binding</keyword>
<dbReference type="Gene3D" id="1.10.260.40">
    <property type="entry name" value="lambda repressor-like DNA-binding domains"/>
    <property type="match status" value="1"/>
</dbReference>
<dbReference type="InterPro" id="IPR010982">
    <property type="entry name" value="Lambda_DNA-bd_dom_sf"/>
</dbReference>
<dbReference type="SMART" id="SM00354">
    <property type="entry name" value="HTH_LACI"/>
    <property type="match status" value="1"/>
</dbReference>
<keyword evidence="1" id="KW-0805">Transcription regulation</keyword>
<dbReference type="PANTHER" id="PTHR30146">
    <property type="entry name" value="LACI-RELATED TRANSCRIPTIONAL REPRESSOR"/>
    <property type="match status" value="1"/>
</dbReference>
<dbReference type="InterPro" id="IPR046335">
    <property type="entry name" value="LacI/GalR-like_sensor"/>
</dbReference>
<evidence type="ECO:0000256" key="2">
    <source>
        <dbReference type="ARBA" id="ARBA00023125"/>
    </source>
</evidence>
<evidence type="ECO:0000256" key="3">
    <source>
        <dbReference type="ARBA" id="ARBA00023163"/>
    </source>
</evidence>
<feature type="domain" description="HTH lacI-type" evidence="4">
    <location>
        <begin position="4"/>
        <end position="58"/>
    </location>
</feature>
<reference evidence="5 6" key="1">
    <citation type="submission" date="2017-12" db="EMBL/GenBank/DDBJ databases">
        <title>Genomes of bacteria within cyanobacterial aggregates.</title>
        <authorList>
            <person name="Cai H."/>
        </authorList>
    </citation>
    <scope>NUCLEOTIDE SEQUENCE [LARGE SCALE GENOMIC DNA]</scope>
    <source>
        <strain evidence="5 6">TH16</strain>
    </source>
</reference>
<dbReference type="AlphaFoldDB" id="A0A2K9N7G2"/>
<dbReference type="OrthoDB" id="9772505at2"/>
<dbReference type="Pfam" id="PF13377">
    <property type="entry name" value="Peripla_BP_3"/>
    <property type="match status" value="1"/>
</dbReference>
<accession>A0A2K9N7G2</accession>
<dbReference type="SUPFAM" id="SSF47413">
    <property type="entry name" value="lambda repressor-like DNA-binding domains"/>
    <property type="match status" value="1"/>
</dbReference>
<evidence type="ECO:0000256" key="1">
    <source>
        <dbReference type="ARBA" id="ARBA00023015"/>
    </source>
</evidence>
<keyword evidence="6" id="KW-1185">Reference proteome</keyword>
<dbReference type="GO" id="GO:0003700">
    <property type="term" value="F:DNA-binding transcription factor activity"/>
    <property type="evidence" value="ECO:0007669"/>
    <property type="project" value="TreeGrafter"/>
</dbReference>
<evidence type="ECO:0000313" key="6">
    <source>
        <dbReference type="Proteomes" id="UP000234752"/>
    </source>
</evidence>
<dbReference type="PROSITE" id="PS00356">
    <property type="entry name" value="HTH_LACI_1"/>
    <property type="match status" value="1"/>
</dbReference>
<dbReference type="Pfam" id="PF00356">
    <property type="entry name" value="LacI"/>
    <property type="match status" value="1"/>
</dbReference>
<dbReference type="InterPro" id="IPR000843">
    <property type="entry name" value="HTH_LacI"/>
</dbReference>
<evidence type="ECO:0000313" key="5">
    <source>
        <dbReference type="EMBL" id="AUN29081.1"/>
    </source>
</evidence>
<keyword evidence="3" id="KW-0804">Transcription</keyword>
<dbReference type="Proteomes" id="UP000234752">
    <property type="component" value="Chromosome eg_1"/>
</dbReference>
<gene>
    <name evidence="5" type="ORF">C0V82_01565</name>
</gene>
<dbReference type="PANTHER" id="PTHR30146:SF153">
    <property type="entry name" value="LACTOSE OPERON REPRESSOR"/>
    <property type="match status" value="1"/>
</dbReference>
<evidence type="ECO:0000259" key="4">
    <source>
        <dbReference type="PROSITE" id="PS50932"/>
    </source>
</evidence>
<dbReference type="CDD" id="cd01392">
    <property type="entry name" value="HTH_LacI"/>
    <property type="match status" value="1"/>
</dbReference>
<name>A0A2K9N7G2_9PROT</name>
<dbReference type="PROSITE" id="PS50932">
    <property type="entry name" value="HTH_LACI_2"/>
    <property type="match status" value="1"/>
</dbReference>